<evidence type="ECO:0000313" key="2">
    <source>
        <dbReference type="Proteomes" id="UP000887566"/>
    </source>
</evidence>
<reference evidence="3" key="1">
    <citation type="submission" date="2022-11" db="UniProtKB">
        <authorList>
            <consortium name="WormBaseParasite"/>
        </authorList>
    </citation>
    <scope>IDENTIFICATION</scope>
</reference>
<accession>A0A914X920</accession>
<proteinExistence type="predicted"/>
<dbReference type="WBParaSite" id="PSAMB.scaffold6548size9259.g28707.t1">
    <property type="protein sequence ID" value="PSAMB.scaffold6548size9259.g28707.t1"/>
    <property type="gene ID" value="PSAMB.scaffold6548size9259.g28707"/>
</dbReference>
<evidence type="ECO:0000313" key="3">
    <source>
        <dbReference type="WBParaSite" id="PSAMB.scaffold6548size9259.g28707.t1"/>
    </source>
</evidence>
<dbReference type="AlphaFoldDB" id="A0A914X920"/>
<keyword evidence="2" id="KW-1185">Reference proteome</keyword>
<name>A0A914X920_9BILA</name>
<protein>
    <submittedName>
        <fullName evidence="3">Uncharacterized protein</fullName>
    </submittedName>
</protein>
<feature type="region of interest" description="Disordered" evidence="1">
    <location>
        <begin position="45"/>
        <end position="86"/>
    </location>
</feature>
<organism evidence="2 3">
    <name type="scientific">Plectus sambesii</name>
    <dbReference type="NCBI Taxonomy" id="2011161"/>
    <lineage>
        <taxon>Eukaryota</taxon>
        <taxon>Metazoa</taxon>
        <taxon>Ecdysozoa</taxon>
        <taxon>Nematoda</taxon>
        <taxon>Chromadorea</taxon>
        <taxon>Plectida</taxon>
        <taxon>Plectina</taxon>
        <taxon>Plectoidea</taxon>
        <taxon>Plectidae</taxon>
        <taxon>Plectus</taxon>
    </lineage>
</organism>
<sequence length="119" mass="13096">MVGDKDLPAGLYQTFLNYVVVKESTTMLLFFEPIVYLGQQRGVPANPPASPLEDKGQERFGNAVVGDGSRTGQEMDTGEGLQNAPDRVVHRFKSREYGGHCAESISISGQVLFYRMMGH</sequence>
<evidence type="ECO:0000256" key="1">
    <source>
        <dbReference type="SAM" id="MobiDB-lite"/>
    </source>
</evidence>
<dbReference type="Proteomes" id="UP000887566">
    <property type="component" value="Unplaced"/>
</dbReference>